<dbReference type="GO" id="GO:0000124">
    <property type="term" value="C:SAGA complex"/>
    <property type="evidence" value="ECO:0007669"/>
    <property type="project" value="InterPro"/>
</dbReference>
<dbReference type="Proteomes" id="UP001107558">
    <property type="component" value="Chromosome 1"/>
</dbReference>
<dbReference type="PANTHER" id="PTHR28598:SF1">
    <property type="entry name" value="STAGA COMPLEX 65 SUBUNIT GAMMA"/>
    <property type="match status" value="1"/>
</dbReference>
<evidence type="ECO:0000313" key="1">
    <source>
        <dbReference type="EMBL" id="KAG5682232.1"/>
    </source>
</evidence>
<dbReference type="InterPro" id="IPR039460">
    <property type="entry name" value="SUPT7L/Spt7"/>
</dbReference>
<comment type="caution">
    <text evidence="1">The sequence shown here is derived from an EMBL/GenBank/DDBJ whole genome shotgun (WGS) entry which is preliminary data.</text>
</comment>
<evidence type="ECO:0000313" key="2">
    <source>
        <dbReference type="Proteomes" id="UP001107558"/>
    </source>
</evidence>
<dbReference type="AlphaFoldDB" id="A0A9J6CJY5"/>
<protein>
    <submittedName>
        <fullName evidence="1">Uncharacterized protein</fullName>
    </submittedName>
</protein>
<sequence length="292" mass="34233">MKRKHWGEFKEKQDDVELAKKLEMDRQIIFEKRSELKILHSSVYFEPKENRIQLSHKNPAVNQIVGLKQKQELIQELIDTSQNDVYTFQQILPGLNSTLEVFPTKIVTPKVNDKLNCFISTIQNDFTTGKPKNIQKKVNKKCVDLALRKSICGLLRITDFTDITESALQLMTDSVDHFYKSLMESIVNVLNFDDRDTETDIDIMTFEKAFFNLMNESSTVFLNYFKNEIYLKNQQVATEFTEKVAELKKVVNDNSHQNLLINEIQHSEFSTNSQFYIKEEVKQEYDDYEDEA</sequence>
<accession>A0A9J6CJY5</accession>
<dbReference type="EMBL" id="JADBJN010000001">
    <property type="protein sequence ID" value="KAG5682232.1"/>
    <property type="molecule type" value="Genomic_DNA"/>
</dbReference>
<keyword evidence="2" id="KW-1185">Reference proteome</keyword>
<dbReference type="GO" id="GO:0003713">
    <property type="term" value="F:transcription coactivator activity"/>
    <property type="evidence" value="ECO:0007669"/>
    <property type="project" value="TreeGrafter"/>
</dbReference>
<name>A0A9J6CJY5_POLVA</name>
<gene>
    <name evidence="1" type="ORF">PVAND_011597</name>
</gene>
<dbReference type="OrthoDB" id="7845034at2759"/>
<organism evidence="1 2">
    <name type="scientific">Polypedilum vanderplanki</name>
    <name type="common">Sleeping chironomid midge</name>
    <dbReference type="NCBI Taxonomy" id="319348"/>
    <lineage>
        <taxon>Eukaryota</taxon>
        <taxon>Metazoa</taxon>
        <taxon>Ecdysozoa</taxon>
        <taxon>Arthropoda</taxon>
        <taxon>Hexapoda</taxon>
        <taxon>Insecta</taxon>
        <taxon>Pterygota</taxon>
        <taxon>Neoptera</taxon>
        <taxon>Endopterygota</taxon>
        <taxon>Diptera</taxon>
        <taxon>Nematocera</taxon>
        <taxon>Chironomoidea</taxon>
        <taxon>Chironomidae</taxon>
        <taxon>Chironominae</taxon>
        <taxon>Polypedilum</taxon>
        <taxon>Polypedilum</taxon>
    </lineage>
</organism>
<proteinExistence type="predicted"/>
<reference evidence="1" key="1">
    <citation type="submission" date="2021-03" db="EMBL/GenBank/DDBJ databases">
        <title>Chromosome level genome of the anhydrobiotic midge Polypedilum vanderplanki.</title>
        <authorList>
            <person name="Yoshida Y."/>
            <person name="Kikawada T."/>
            <person name="Gusev O."/>
        </authorList>
    </citation>
    <scope>NUCLEOTIDE SEQUENCE</scope>
    <source>
        <strain evidence="1">NIAS01</strain>
        <tissue evidence="1">Whole body or cell culture</tissue>
    </source>
</reference>
<dbReference type="PANTHER" id="PTHR28598">
    <property type="entry name" value="STAGA COMPLEX 65 SUBUNIT GAMMA"/>
    <property type="match status" value="1"/>
</dbReference>